<organism evidence="1 2">
    <name type="scientific">Eretmocerus hayati</name>
    <dbReference type="NCBI Taxonomy" id="131215"/>
    <lineage>
        <taxon>Eukaryota</taxon>
        <taxon>Metazoa</taxon>
        <taxon>Ecdysozoa</taxon>
        <taxon>Arthropoda</taxon>
        <taxon>Hexapoda</taxon>
        <taxon>Insecta</taxon>
        <taxon>Pterygota</taxon>
        <taxon>Neoptera</taxon>
        <taxon>Endopterygota</taxon>
        <taxon>Hymenoptera</taxon>
        <taxon>Apocrita</taxon>
        <taxon>Proctotrupomorpha</taxon>
        <taxon>Chalcidoidea</taxon>
        <taxon>Aphelinidae</taxon>
        <taxon>Aphelininae</taxon>
        <taxon>Eretmocerus</taxon>
    </lineage>
</organism>
<accession>A0ACC2PPT1</accession>
<reference evidence="1" key="1">
    <citation type="submission" date="2023-04" db="EMBL/GenBank/DDBJ databases">
        <title>A chromosome-level genome assembly of the parasitoid wasp Eretmocerus hayati.</title>
        <authorList>
            <person name="Zhong Y."/>
            <person name="Liu S."/>
            <person name="Liu Y."/>
        </authorList>
    </citation>
    <scope>NUCLEOTIDE SEQUENCE</scope>
    <source>
        <strain evidence="1">ZJU_SS_LIU_2023</strain>
    </source>
</reference>
<evidence type="ECO:0000313" key="2">
    <source>
        <dbReference type="Proteomes" id="UP001239111"/>
    </source>
</evidence>
<gene>
    <name evidence="1" type="ORF">QAD02_020397</name>
</gene>
<dbReference type="Proteomes" id="UP001239111">
    <property type="component" value="Chromosome 1"/>
</dbReference>
<evidence type="ECO:0000313" key="1">
    <source>
        <dbReference type="EMBL" id="KAJ8684604.1"/>
    </source>
</evidence>
<proteinExistence type="predicted"/>
<comment type="caution">
    <text evidence="1">The sequence shown here is derived from an EMBL/GenBank/DDBJ whole genome shotgun (WGS) entry which is preliminary data.</text>
</comment>
<keyword evidence="2" id="KW-1185">Reference proteome</keyword>
<dbReference type="EMBL" id="CM056741">
    <property type="protein sequence ID" value="KAJ8684604.1"/>
    <property type="molecule type" value="Genomic_DNA"/>
</dbReference>
<protein>
    <submittedName>
        <fullName evidence="1">Uncharacterized protein</fullName>
    </submittedName>
</protein>
<sequence length="436" mass="51603">MSWKIEEKSSETRKTVRLLLLEKEGKMHYCTIRDPSPLLSSQISRHAHKTYLCDTCQHCFDSEEKLDRHSNDCAALNEQPIRLPEEDEKFLRFTEHYNKKPMPCIIYADLECLLQERNEIGEFSNDSDDEEDCKMREQSVKNDFFMGECSEELEFDDCYDLEEFRFKKKAHMERVAFRKDFPYFLGYYYLHRYDEDKSYYKRHRGRNCVKNFARDLERLARDIEEEIDNPAPLMMTAEDRRNYEATNICHFCEKEITDPLDKVIDHNHKGEGKYRGAAHTICNLHCVDPPVVVVVLHGYTMNVDKFRRPERFEGGFGHGYPVSSSDYNLMNYDKRSDNEIGSLRTRFESLVAHFDEKIRSIGNERKADRMIIKILQVKVNNIKSDTDSIMTPIIDKYKREIEALEASVNFYKEEIETEKNRSVLEKADDLLKRITS</sequence>
<name>A0ACC2PPT1_9HYME</name>